<evidence type="ECO:0000313" key="3">
    <source>
        <dbReference type="Proteomes" id="UP000005667"/>
    </source>
</evidence>
<dbReference type="HOGENOM" id="CLU_036032_1_0_5"/>
<dbReference type="Pfam" id="PF04339">
    <property type="entry name" value="FemAB_like"/>
    <property type="match status" value="1"/>
</dbReference>
<gene>
    <name evidence="2" type="ordered locus">AZOLI_p50257</name>
</gene>
<protein>
    <recommendedName>
        <fullName evidence="4">GNAT family N-acetyltransferase</fullName>
    </recommendedName>
</protein>
<proteinExistence type="predicted"/>
<keyword evidence="2" id="KW-0614">Plasmid</keyword>
<evidence type="ECO:0000313" key="2">
    <source>
        <dbReference type="EMBL" id="CBS91254.1"/>
    </source>
</evidence>
<keyword evidence="3" id="KW-1185">Reference proteome</keyword>
<reference evidence="3" key="1">
    <citation type="journal article" date="2011" name="PLoS Genet.">
        <title>Azospirillum genomes reveal transition of bacteria from aquatic to terrestrial environments.</title>
        <authorList>
            <person name="Wisniewski-Dye F."/>
            <person name="Borziak K."/>
            <person name="Khalsa-Moyers G."/>
            <person name="Alexandre G."/>
            <person name="Sukharnikov L.O."/>
            <person name="Wuichet K."/>
            <person name="Hurst G.B."/>
            <person name="McDonald W.H."/>
            <person name="Robertson J.S."/>
            <person name="Barbe V."/>
            <person name="Calteau A."/>
            <person name="Rouy Z."/>
            <person name="Mangenot S."/>
            <person name="Prigent-Combaret C."/>
            <person name="Normand P."/>
            <person name="Boyer M."/>
            <person name="Siguier P."/>
            <person name="Dessaux Y."/>
            <person name="Elmerich C."/>
            <person name="Condemine G."/>
            <person name="Krishnen G."/>
            <person name="Kennedy I."/>
            <person name="Paterson A.H."/>
            <person name="Gonzalez V."/>
            <person name="Mavingui P."/>
            <person name="Zhulin I.B."/>
        </authorList>
    </citation>
    <scope>NUCLEOTIDE SEQUENCE [LARGE SCALE GENOMIC DNA]</scope>
    <source>
        <strain evidence="3">4B</strain>
    </source>
</reference>
<dbReference type="AlphaFoldDB" id="G7ZHE8"/>
<dbReference type="Gene3D" id="3.40.630.30">
    <property type="match status" value="1"/>
</dbReference>
<dbReference type="RefSeq" id="WP_014250076.1">
    <property type="nucleotide sequence ID" value="NC_016624.1"/>
</dbReference>
<dbReference type="InterPro" id="IPR016181">
    <property type="entry name" value="Acyl_CoA_acyltransferase"/>
</dbReference>
<accession>G7ZHE8</accession>
<dbReference type="SUPFAM" id="SSF55729">
    <property type="entry name" value="Acyl-CoA N-acyltransferases (Nat)"/>
    <property type="match status" value="1"/>
</dbReference>
<geneLocation type="plasmid" evidence="2 3">
    <name>AZO_p5</name>
</geneLocation>
<evidence type="ECO:0000256" key="1">
    <source>
        <dbReference type="SAM" id="MobiDB-lite"/>
    </source>
</evidence>
<dbReference type="Proteomes" id="UP000005667">
    <property type="component" value="Plasmid AZO_p5"/>
</dbReference>
<dbReference type="EMBL" id="FQ311873">
    <property type="protein sequence ID" value="CBS91254.1"/>
    <property type="molecule type" value="Genomic_DNA"/>
</dbReference>
<dbReference type="KEGG" id="ali:AZOLI_p50257"/>
<sequence length="412" mass="44521">MVNRIGRKAQAPAVPVAVVLGGISGIDPRDWNACAAGHGPFLSHAYLLAAEESGLAGPANGWTPMHLTARDPAGRIVGAAPLYLRDRSTDEHWPDQPWVDGYQAAGGRYFPKLVMAVPYAPVSGPRLLLRAGAAPAVADALIGAMRSLAQAYEFSSIHVDFPDETDRARFEAAGWLTRHAVDYEWRNDGYRDFGDFTASLSKRRRDALLWERRKVLASGVRFRDVPGSRVGETDVALFLGLLDDLHARRATPQPLTAGFVLRLCAALGDAVTLTFAEAGGVAVGTLLAVEGNGRLYVRNWGAREEAKLVHFETCYHRTIERAIARGLDGVDGGRGGPHKLARGFRPKLVHACHWFRHTNMHRAVAEGLGLYNARVLAILAREQARSPFRQPADGGGGDTRLHGATGDATLPA</sequence>
<evidence type="ECO:0008006" key="4">
    <source>
        <dbReference type="Google" id="ProtNLM"/>
    </source>
</evidence>
<dbReference type="InterPro" id="IPR007434">
    <property type="entry name" value="FemAB-like"/>
</dbReference>
<dbReference type="OrthoDB" id="9776898at2"/>
<organism evidence="2 3">
    <name type="scientific">Azospirillum lipoferum (strain 4B)</name>
    <dbReference type="NCBI Taxonomy" id="862719"/>
    <lineage>
        <taxon>Bacteria</taxon>
        <taxon>Pseudomonadati</taxon>
        <taxon>Pseudomonadota</taxon>
        <taxon>Alphaproteobacteria</taxon>
        <taxon>Rhodospirillales</taxon>
        <taxon>Azospirillaceae</taxon>
        <taxon>Azospirillum</taxon>
    </lineage>
</organism>
<dbReference type="PANTHER" id="PTHR47017:SF1">
    <property type="entry name" value="ACYL-COA"/>
    <property type="match status" value="1"/>
</dbReference>
<dbReference type="PANTHER" id="PTHR47017">
    <property type="entry name" value="ACYL-COA"/>
    <property type="match status" value="1"/>
</dbReference>
<name>G7ZHE8_AZOL4</name>
<feature type="region of interest" description="Disordered" evidence="1">
    <location>
        <begin position="387"/>
        <end position="412"/>
    </location>
</feature>